<reference evidence="4 5" key="1">
    <citation type="submission" date="2015-04" db="EMBL/GenBank/DDBJ databases">
        <authorList>
            <consortium name="Pathogen Informatics"/>
        </authorList>
    </citation>
    <scope>NUCLEOTIDE SEQUENCE [LARGE SCALE GENOMIC DNA]</scope>
    <source>
        <strain evidence="4 5">SGS1</strain>
    </source>
</reference>
<feature type="repeat" description="Filamin" evidence="1">
    <location>
        <begin position="1012"/>
        <end position="1056"/>
    </location>
</feature>
<dbReference type="EMBL" id="LN835304">
    <property type="protein sequence ID" value="CRH00019.1"/>
    <property type="molecule type" value="Genomic_DNA"/>
</dbReference>
<gene>
    <name evidence="4" type="ORF">PRELSG_0911900</name>
</gene>
<proteinExistence type="predicted"/>
<feature type="coiled-coil region" evidence="2">
    <location>
        <begin position="1741"/>
        <end position="1789"/>
    </location>
</feature>
<evidence type="ECO:0000256" key="2">
    <source>
        <dbReference type="SAM" id="Coils"/>
    </source>
</evidence>
<dbReference type="RefSeq" id="XP_028533024.1">
    <property type="nucleotide sequence ID" value="XM_028676546.1"/>
</dbReference>
<sequence length="2284" mass="271002">MNENRNKNLDNKLNQNNHEKETKNIDNNSNEKLHKNIVDDYHGELNEKKKVMNSNENFFKKTEEEAIKNSNENLVKLAKENVLDNLEENMYKSIVENLNINEDTYKQIIKVFDEILERKSYKDGSNDNTHENSSDKRNENLLKLDEFLDNFSEVSSNEKSSSSFSLFSSNYNDSNIYEDKDNLINIYIGQIKLYNFLKNSNLYENVFCVSYFSYEDPMETFSIFQGINWLPELKNRCTFLSSVEYLPKKNIKMSTFDIGININQYVNLKNRINEYLNIIDNGIIYVFISIVGVNLKEFEKYYSSKIDKKYRKVNFKDIDSLYNKIEDDSHTIHEDINNSEILGISKIDKKKNERNKEEIVAKEIIKEINNEIEEEMRIMGNKKIIQEKDYKDYLKILGSSIIPINITDETILKKKNSWNLINIKKSYDNYNIYSHDTIRKILNNYLDSFKINKKVNLFHLINEYEHELKTIGKIKLIINVRNKSNISIPNILNNKTSNINSDFSDVKEMINRVLKYGKINKNKRKDSISDIDIDGKYLNINKEIEKESNYSLLENKESNTYFNKLFSYIEKNLNKIYDEEEENILRNKLFKTIFDKLELSKKKRENKFLYKSNEIACSHLVIFVHCISNITLTLSALNNFIHLNYFYIIIYWDEEGNSMENIKKIKLRKSRILKLNSKKDIELDYYFLTQKENDLNYKMEKEDSIVNLKLNFNSCVILPYNYNVSPQLNIILFHNDIPLLELTKNIIINDKIPFNEGVKIQKKLKVHENYKHKIYDFFQEKFNPYIELSFCKHPKNSTFFSYIDYRQFYKERMKCSIEDNIHSSYSPPKFNKKNVVFLFFDDFEKENMINENKDSALNFFKNDFFLPVLQNEKKTSENSRRKGKQDKNKEVLAHIEKKSNSEKNHNLSLIKNDIIDFAIAEGSGLKGGEINKWLSFNVYTKNYKKKNIYSGKYVNIRLQIEPFGFLKSEYDIYPYKNDEINKGTVNCYNCNKKLLGSEHFCFKLFNDIHETVDYKVEDLKNGTYHISYKVNKVGKKILYIYCEGINIIGSPYEINIFHSLADSKSSKILGKGATRCLGTPILDVENFFYNEKSNLLDVNNNEKENDISFNNNIQSKLLQQKIDEFEEIKLKFGNKIILASDNKKQLLNKDNLNYSSYSQDNKKEEQIISNEKKEKKEIVNNNNEKKDEEKKNVQNKIEDKNNEKNNDSNNFHIISINKNEETLNLNINNETNRNIPNNVNEGTSCERKKYVDKKNLIFGNPEYYDEINENIIKLDKTNNEKYKSFLNNIEIINNFIIVLCDKNGERISIGNENVKVVGKKGAHIKNVIDNNDGSYKIEYVSYVKKQKKKKFGDIKKEDILDFYNEFLFQENKYYDNFIIKEFERRFNDISICCEINVYVNEVEIFGSPLKPIIMNIHNILEIYNLYDQFTYSGLLLKNFEYLLYSNNYQSCIDNLREFYKNIVDTEDVPSKNVPSNIAYDNYIENESFFFKIPLNISDLKKGAFIENNLPLHKLSWKNIKKCKVFCKNNLNEEKNVLAQENSLSNNTFINRNKTGDLKLTYEKNISNKYEDDIIYEVRKNLYDYKNAKLIPNDINEENSDFINKWLYMYTHREKLSNLNKKYDLSMNLAYSLSNIILHHLIYLKKYKYFVNFKQYENDLLQNNILTQFKKILENEYSKMFAYQTNNIIKYCNKVGNAKFSSLEELIKVYKSIAYELRKLKKDDLANDFDKCCENMCEELYLGNIESNLKQKEALLDKYEKIMNEKMEKLDKIKNSLKKYEDKKVDLEKISKLCVVKTNKEVQTNDYLSYKTGFLGSLIESRKKINDDNTNNKKILNLVKKSWKNSSTYDIYTTVLNTVKNCPRLKIALEETFNYYSCSLKKNNKMKDLEFKKMQEIKNLDNLDNLKKVELQEENFLSYNDLNDSYLTYNAYFSLLNDLKCNEYFINDSDNVIWLFEKFSIEHSSFKNLYNPFGLLRVIPKYLFIAFIRELSYLNLLYVLAQYVVENNENYKLYLTVNHPSRLSSFYHFIKYHFSDFYDKLSNMDNFQNFKQNLIEPNEEEETTKNNTFAYNQINLLELENYFNNELPIIVKHKNFSKTFPLLFDYYSKLSMNQNKTNSENEINNKKKPKQILKEKTKKDIHKEKEEKEEANIEIEKGVETESYPNSIDKKYVSVSIFIKFLREFGIIPHFFDNNVVKQILNTSMKNKKKLDYDDFSYAIILSICECVKKNIMTQYNMLKTSNNKNSKIQAEKILNYNYVANEVKELIYLFGFSDIHIVKSKINI</sequence>
<dbReference type="VEuPathDB" id="PlasmoDB:PRELSG_0911900"/>
<dbReference type="Proteomes" id="UP000220158">
    <property type="component" value="Chromosome 9"/>
</dbReference>
<feature type="compositionally biased region" description="Basic and acidic residues" evidence="3">
    <location>
        <begin position="1"/>
        <end position="10"/>
    </location>
</feature>
<feature type="compositionally biased region" description="Basic and acidic residues" evidence="3">
    <location>
        <begin position="1174"/>
        <end position="1206"/>
    </location>
</feature>
<organism evidence="4 5">
    <name type="scientific">Plasmodium relictum</name>
    <dbReference type="NCBI Taxonomy" id="85471"/>
    <lineage>
        <taxon>Eukaryota</taxon>
        <taxon>Sar</taxon>
        <taxon>Alveolata</taxon>
        <taxon>Apicomplexa</taxon>
        <taxon>Aconoidasida</taxon>
        <taxon>Haemosporida</taxon>
        <taxon>Plasmodiidae</taxon>
        <taxon>Plasmodium</taxon>
        <taxon>Plasmodium (Haemamoeba)</taxon>
    </lineage>
</organism>
<dbReference type="InterPro" id="IPR013783">
    <property type="entry name" value="Ig-like_fold"/>
</dbReference>
<dbReference type="SUPFAM" id="SSF81296">
    <property type="entry name" value="E set domains"/>
    <property type="match status" value="1"/>
</dbReference>
<evidence type="ECO:0000256" key="1">
    <source>
        <dbReference type="PROSITE-ProRule" id="PRU00087"/>
    </source>
</evidence>
<dbReference type="KEGG" id="prel:PRELSG_0911900"/>
<dbReference type="Pfam" id="PF00630">
    <property type="entry name" value="Filamin"/>
    <property type="match status" value="1"/>
</dbReference>
<feature type="region of interest" description="Disordered" evidence="3">
    <location>
        <begin position="1"/>
        <end position="33"/>
    </location>
</feature>
<feature type="compositionally biased region" description="Basic and acidic residues" evidence="3">
    <location>
        <begin position="17"/>
        <end position="33"/>
    </location>
</feature>
<evidence type="ECO:0000313" key="4">
    <source>
        <dbReference type="EMBL" id="CRH00019.1"/>
    </source>
</evidence>
<dbReference type="GeneID" id="39736131"/>
<dbReference type="InterPro" id="IPR017868">
    <property type="entry name" value="Filamin/ABP280_repeat-like"/>
</dbReference>
<keyword evidence="5" id="KW-1185">Reference proteome</keyword>
<keyword evidence="2" id="KW-0175">Coiled coil</keyword>
<dbReference type="PROSITE" id="PS50194">
    <property type="entry name" value="FILAMIN_REPEAT"/>
    <property type="match status" value="1"/>
</dbReference>
<dbReference type="Gene3D" id="2.60.40.10">
    <property type="entry name" value="Immunoglobulins"/>
    <property type="match status" value="1"/>
</dbReference>
<name>A0A1J1H635_PLARL</name>
<feature type="coiled-coil region" evidence="2">
    <location>
        <begin position="2133"/>
        <end position="2160"/>
    </location>
</feature>
<protein>
    <submittedName>
        <fullName evidence="4">Uncharacterized protein</fullName>
    </submittedName>
</protein>
<dbReference type="InterPro" id="IPR014756">
    <property type="entry name" value="Ig_E-set"/>
</dbReference>
<dbReference type="OrthoDB" id="5334309at2759"/>
<evidence type="ECO:0000256" key="3">
    <source>
        <dbReference type="SAM" id="MobiDB-lite"/>
    </source>
</evidence>
<evidence type="ECO:0000313" key="5">
    <source>
        <dbReference type="Proteomes" id="UP000220158"/>
    </source>
</evidence>
<feature type="region of interest" description="Disordered" evidence="3">
    <location>
        <begin position="1174"/>
        <end position="1210"/>
    </location>
</feature>
<accession>A0A1J1H635</accession>